<dbReference type="GO" id="GO:0002161">
    <property type="term" value="F:aminoacyl-tRNA deacylase activity"/>
    <property type="evidence" value="ECO:0007669"/>
    <property type="project" value="TreeGrafter"/>
</dbReference>
<dbReference type="GO" id="GO:0006419">
    <property type="term" value="P:alanyl-tRNA aminoacylation"/>
    <property type="evidence" value="ECO:0007669"/>
    <property type="project" value="InterPro"/>
</dbReference>
<dbReference type="GO" id="GO:0005829">
    <property type="term" value="C:cytosol"/>
    <property type="evidence" value="ECO:0007669"/>
    <property type="project" value="TreeGrafter"/>
</dbReference>
<feature type="domain" description="Alanyl-transfer RNA synthetases family profile" evidence="1">
    <location>
        <begin position="1"/>
        <end position="108"/>
    </location>
</feature>
<evidence type="ECO:0000313" key="3">
    <source>
        <dbReference type="Proteomes" id="UP000235598"/>
    </source>
</evidence>
<dbReference type="InterPro" id="IPR018163">
    <property type="entry name" value="Thr/Ala-tRNA-synth_IIc_edit"/>
</dbReference>
<evidence type="ECO:0000313" key="2">
    <source>
        <dbReference type="EMBL" id="PMC98893.1"/>
    </source>
</evidence>
<dbReference type="GO" id="GO:0003676">
    <property type="term" value="F:nucleic acid binding"/>
    <property type="evidence" value="ECO:0007669"/>
    <property type="project" value="InterPro"/>
</dbReference>
<evidence type="ECO:0000259" key="1">
    <source>
        <dbReference type="PROSITE" id="PS50860"/>
    </source>
</evidence>
<reference evidence="2 3" key="1">
    <citation type="submission" date="2017-09" db="EMBL/GenBank/DDBJ databases">
        <title>Bacterial strain isolated from the female urinary microbiota.</title>
        <authorList>
            <person name="Thomas-White K."/>
            <person name="Kumar N."/>
            <person name="Forster S."/>
            <person name="Putonti C."/>
            <person name="Lawley T."/>
            <person name="Wolfe A.J."/>
        </authorList>
    </citation>
    <scope>NUCLEOTIDE SEQUENCE [LARGE SCALE GENOMIC DNA]</scope>
    <source>
        <strain evidence="2 3">UMB1301</strain>
    </source>
</reference>
<dbReference type="PANTHER" id="PTHR11777">
    <property type="entry name" value="ALANYL-TRNA SYNTHETASE"/>
    <property type="match status" value="1"/>
</dbReference>
<sequence>FKARVHDVQNPVAGLAAHRIEILEGELEAGASLSAQVDSEHRYQAQQAHSATHMIHAALREVLGETATQAGSLNQPGYLRFDYSYPEAMTAKMRAEVEEAANLAVRNN</sequence>
<feature type="non-terminal residue" evidence="2">
    <location>
        <position position="108"/>
    </location>
</feature>
<name>A0A2N6VIA6_9MICO</name>
<dbReference type="GO" id="GO:0005524">
    <property type="term" value="F:ATP binding"/>
    <property type="evidence" value="ECO:0007669"/>
    <property type="project" value="InterPro"/>
</dbReference>
<dbReference type="AlphaFoldDB" id="A0A2N6VIA6"/>
<dbReference type="EMBL" id="PNHK01000721">
    <property type="protein sequence ID" value="PMC98893.1"/>
    <property type="molecule type" value="Genomic_DNA"/>
</dbReference>
<dbReference type="Gene3D" id="3.30.980.10">
    <property type="entry name" value="Threonyl-trna Synthetase, Chain A, domain 2"/>
    <property type="match status" value="1"/>
</dbReference>
<comment type="caution">
    <text evidence="2">The sequence shown here is derived from an EMBL/GenBank/DDBJ whole genome shotgun (WGS) entry which is preliminary data.</text>
</comment>
<proteinExistence type="predicted"/>
<protein>
    <submittedName>
        <fullName evidence="2">Alanine--tRNA ligase</fullName>
    </submittedName>
</protein>
<dbReference type="SUPFAM" id="SSF55186">
    <property type="entry name" value="ThrRS/AlaRS common domain"/>
    <property type="match status" value="1"/>
</dbReference>
<dbReference type="InterPro" id="IPR050058">
    <property type="entry name" value="Ala-tRNA_ligase"/>
</dbReference>
<keyword evidence="2" id="KW-0436">Ligase</keyword>
<feature type="non-terminal residue" evidence="2">
    <location>
        <position position="1"/>
    </location>
</feature>
<gene>
    <name evidence="2" type="ORF">CJ199_15900</name>
</gene>
<dbReference type="GO" id="GO:0004813">
    <property type="term" value="F:alanine-tRNA ligase activity"/>
    <property type="evidence" value="ECO:0007669"/>
    <property type="project" value="InterPro"/>
</dbReference>
<organism evidence="2 3">
    <name type="scientific">Brevibacterium paucivorans</name>
    <dbReference type="NCBI Taxonomy" id="170994"/>
    <lineage>
        <taxon>Bacteria</taxon>
        <taxon>Bacillati</taxon>
        <taxon>Actinomycetota</taxon>
        <taxon>Actinomycetes</taxon>
        <taxon>Micrococcales</taxon>
        <taxon>Brevibacteriaceae</taxon>
        <taxon>Brevibacterium</taxon>
    </lineage>
</organism>
<dbReference type="Proteomes" id="UP000235598">
    <property type="component" value="Unassembled WGS sequence"/>
</dbReference>
<dbReference type="InterPro" id="IPR018165">
    <property type="entry name" value="Ala-tRNA-synth_IIc_core"/>
</dbReference>
<dbReference type="PANTHER" id="PTHR11777:SF9">
    <property type="entry name" value="ALANINE--TRNA LIGASE, CYTOPLASMIC"/>
    <property type="match status" value="1"/>
</dbReference>
<dbReference type="PROSITE" id="PS50860">
    <property type="entry name" value="AA_TRNA_LIGASE_II_ALA"/>
    <property type="match status" value="1"/>
</dbReference>
<accession>A0A2N6VIA6</accession>